<keyword evidence="3" id="KW-1185">Reference proteome</keyword>
<name>A0ABM1E9D9_PRICU</name>
<feature type="compositionally biased region" description="Polar residues" evidence="1">
    <location>
        <begin position="261"/>
        <end position="271"/>
    </location>
</feature>
<dbReference type="GeneID" id="106810060"/>
<feature type="region of interest" description="Disordered" evidence="1">
    <location>
        <begin position="261"/>
        <end position="304"/>
    </location>
</feature>
<proteinExistence type="predicted"/>
<organism evidence="3 4">
    <name type="scientific">Priapulus caudatus</name>
    <name type="common">Priapulid worm</name>
    <dbReference type="NCBI Taxonomy" id="37621"/>
    <lineage>
        <taxon>Eukaryota</taxon>
        <taxon>Metazoa</taxon>
        <taxon>Ecdysozoa</taxon>
        <taxon>Scalidophora</taxon>
        <taxon>Priapulida</taxon>
        <taxon>Priapulimorpha</taxon>
        <taxon>Priapulimorphida</taxon>
        <taxon>Priapulidae</taxon>
        <taxon>Priapulus</taxon>
    </lineage>
</organism>
<evidence type="ECO:0000313" key="4">
    <source>
        <dbReference type="RefSeq" id="XP_014668810.1"/>
    </source>
</evidence>
<dbReference type="Pfam" id="PF03732">
    <property type="entry name" value="Retrotrans_gag"/>
    <property type="match status" value="1"/>
</dbReference>
<evidence type="ECO:0000259" key="2">
    <source>
        <dbReference type="Pfam" id="PF03732"/>
    </source>
</evidence>
<reference evidence="4" key="1">
    <citation type="submission" date="2025-08" db="UniProtKB">
        <authorList>
            <consortium name="RefSeq"/>
        </authorList>
    </citation>
    <scope>IDENTIFICATION</scope>
</reference>
<feature type="non-terminal residue" evidence="4">
    <location>
        <position position="304"/>
    </location>
</feature>
<dbReference type="Proteomes" id="UP000695022">
    <property type="component" value="Unplaced"/>
</dbReference>
<accession>A0ABM1E9D9</accession>
<evidence type="ECO:0000313" key="3">
    <source>
        <dbReference type="Proteomes" id="UP000695022"/>
    </source>
</evidence>
<gene>
    <name evidence="4" type="primary">LOC106810060</name>
</gene>
<sequence>MATPPQYDIADLAHVFSESLRPTVESAAATFQHGLRVAEARTSVPRFTGDNAPLSITFDDWLSTLNWRQLELGLDATSLRVFGLSTLGGHAAEFSRRLLLERPAMTWEQITEQLTKRFRDPLREVDAQNALKNFQQNSGEHIRPYGDRLLTLALRALPVEQLSTADTQRRLVDIFLDGLRSVHTQRLLLHRTPATLTDAIDLAADEHVLESSLVARRQNRSDAFADPYDTTEPMDISTIQHPTPSERLFREVRGLRTLITQAVPQAQPMNESSRDITRQPPRQQRSQAPPPRDDQLRSRQWRPP</sequence>
<feature type="compositionally biased region" description="Low complexity" evidence="1">
    <location>
        <begin position="278"/>
        <end position="287"/>
    </location>
</feature>
<feature type="domain" description="Retrotransposon gag" evidence="2">
    <location>
        <begin position="86"/>
        <end position="180"/>
    </location>
</feature>
<feature type="region of interest" description="Disordered" evidence="1">
    <location>
        <begin position="224"/>
        <end position="244"/>
    </location>
</feature>
<dbReference type="InterPro" id="IPR005162">
    <property type="entry name" value="Retrotrans_gag_dom"/>
</dbReference>
<evidence type="ECO:0000256" key="1">
    <source>
        <dbReference type="SAM" id="MobiDB-lite"/>
    </source>
</evidence>
<protein>
    <submittedName>
        <fullName evidence="4">Uncharacterized protein LOC106810060</fullName>
    </submittedName>
</protein>
<dbReference type="RefSeq" id="XP_014668810.1">
    <property type="nucleotide sequence ID" value="XM_014813324.1"/>
</dbReference>